<gene>
    <name evidence="1" type="ORF">NCTC11179_01619</name>
</gene>
<dbReference type="SUPFAM" id="SSF50969">
    <property type="entry name" value="YVTN repeat-like/Quinoprotein amine dehydrogenase"/>
    <property type="match status" value="1"/>
</dbReference>
<dbReference type="GO" id="GO:0016603">
    <property type="term" value="F:glutaminyl-peptide cyclotransferase activity"/>
    <property type="evidence" value="ECO:0007669"/>
    <property type="project" value="InterPro"/>
</dbReference>
<dbReference type="PROSITE" id="PS51257">
    <property type="entry name" value="PROKAR_LIPOPROTEIN"/>
    <property type="match status" value="1"/>
</dbReference>
<dbReference type="PANTHER" id="PTHR31270">
    <property type="entry name" value="GLUTAMINYL-PEPTIDE CYCLOTRANSFERASE"/>
    <property type="match status" value="1"/>
</dbReference>
<name>A0A378RNY8_MYROD</name>
<dbReference type="InterPro" id="IPR007788">
    <property type="entry name" value="QCT"/>
</dbReference>
<keyword evidence="2" id="KW-1185">Reference proteome</keyword>
<dbReference type="AlphaFoldDB" id="A0A378RNY8"/>
<evidence type="ECO:0000313" key="1">
    <source>
        <dbReference type="EMBL" id="STZ28079.1"/>
    </source>
</evidence>
<dbReference type="EMBL" id="UGQL01000001">
    <property type="protein sequence ID" value="STZ28079.1"/>
    <property type="molecule type" value="Genomic_DNA"/>
</dbReference>
<dbReference type="InterPro" id="IPR015943">
    <property type="entry name" value="WD40/YVTN_repeat-like_dom_sf"/>
</dbReference>
<keyword evidence="1" id="KW-0808">Transferase</keyword>
<dbReference type="Gene3D" id="2.130.10.10">
    <property type="entry name" value="YVTN repeat-like/Quinoprotein amine dehydrogenase"/>
    <property type="match status" value="1"/>
</dbReference>
<dbReference type="RefSeq" id="WP_115090902.1">
    <property type="nucleotide sequence ID" value="NZ_CP068107.1"/>
</dbReference>
<dbReference type="PANTHER" id="PTHR31270:SF1">
    <property type="entry name" value="GLUTAMINYL-PEPTIDE CYCLOTRANSFERASE"/>
    <property type="match status" value="1"/>
</dbReference>
<protein>
    <submittedName>
        <fullName evidence="1">Glutamine cyclotransferase</fullName>
    </submittedName>
</protein>
<reference evidence="1 2" key="1">
    <citation type="submission" date="2018-06" db="EMBL/GenBank/DDBJ databases">
        <authorList>
            <consortium name="Pathogen Informatics"/>
            <person name="Doyle S."/>
        </authorList>
    </citation>
    <scope>NUCLEOTIDE SEQUENCE [LARGE SCALE GENOMIC DNA]</scope>
    <source>
        <strain evidence="1 2">NCTC11179</strain>
    </source>
</reference>
<organism evidence="1 2">
    <name type="scientific">Myroides odoratus</name>
    <name type="common">Flavobacterium odoratum</name>
    <dbReference type="NCBI Taxonomy" id="256"/>
    <lineage>
        <taxon>Bacteria</taxon>
        <taxon>Pseudomonadati</taxon>
        <taxon>Bacteroidota</taxon>
        <taxon>Flavobacteriia</taxon>
        <taxon>Flavobacteriales</taxon>
        <taxon>Flavobacteriaceae</taxon>
        <taxon>Myroides</taxon>
    </lineage>
</organism>
<proteinExistence type="predicted"/>
<evidence type="ECO:0000313" key="2">
    <source>
        <dbReference type="Proteomes" id="UP000255024"/>
    </source>
</evidence>
<accession>A0A378RNY8</accession>
<dbReference type="Pfam" id="PF05096">
    <property type="entry name" value="Glu_cyclase_2"/>
    <property type="match status" value="1"/>
</dbReference>
<dbReference type="InterPro" id="IPR011044">
    <property type="entry name" value="Quino_amine_DH_bsu"/>
</dbReference>
<sequence>MKRHNMLIPLALSFAIFSCSEKNNLEKNVISLNTSELKQVYNDKEAIKLSLNLAPNTELDSVVYHLNDIRLGAVKGNEVLNAPLKGQKFGQYTLKGTAYLNKESKEVSSHIAILSSVAPQMINYTIVNTIPHDIKAYTQGLEFHNGILFESTGNGEGIGTGTKGVSSVRQINPKTGEVIKIKELPAAIFGEGCTILNNKLYQLTYKNNEAYVYNPDTFEKIATLPYFQKMEGWGLCNDGTHLYMTNGSEKIYKLNPDTFEKVDEITVAAQREILVNINELEWVNGKIYANFYGKSGVAVIDPISGSVEGVLDLSQLYDLVERHADLDVLNGIAYNAKTNTFFVTGKNWNKMFEIKIID</sequence>
<dbReference type="Proteomes" id="UP000255024">
    <property type="component" value="Unassembled WGS sequence"/>
</dbReference>